<dbReference type="EMBL" id="CP051677">
    <property type="protein sequence ID" value="QJD77389.1"/>
    <property type="molecule type" value="Genomic_DNA"/>
</dbReference>
<sequence>MRLFLLTLTAILLSTLSTYAQYYRNTGRVGVDFMSLDAPDDTGFRYWVRYDRHLAQDRIVLSGTLGYANVANRRQYTLSTPVIFDGRPRQRVTADLTLSYDFIRSYRHALRLGGGLSVWYRQDDVVRQISLVPGNAPAIDHVEINETNVGYHLTAEYEYALTTRVVAAGRFGLANLGEAGISSLVGISLGRRF</sequence>
<evidence type="ECO:0008006" key="4">
    <source>
        <dbReference type="Google" id="ProtNLM"/>
    </source>
</evidence>
<accession>A0A7L5DGQ9</accession>
<name>A0A7L5DGQ9_9BACT</name>
<organism evidence="2 3">
    <name type="scientific">Spirosoma rhododendri</name>
    <dbReference type="NCBI Taxonomy" id="2728024"/>
    <lineage>
        <taxon>Bacteria</taxon>
        <taxon>Pseudomonadati</taxon>
        <taxon>Bacteroidota</taxon>
        <taxon>Cytophagia</taxon>
        <taxon>Cytophagales</taxon>
        <taxon>Cytophagaceae</taxon>
        <taxon>Spirosoma</taxon>
    </lineage>
</organism>
<evidence type="ECO:0000256" key="1">
    <source>
        <dbReference type="SAM" id="SignalP"/>
    </source>
</evidence>
<proteinExistence type="predicted"/>
<dbReference type="KEGG" id="srho:HH216_02360"/>
<feature type="signal peptide" evidence="1">
    <location>
        <begin position="1"/>
        <end position="20"/>
    </location>
</feature>
<dbReference type="AlphaFoldDB" id="A0A7L5DGQ9"/>
<keyword evidence="3" id="KW-1185">Reference proteome</keyword>
<dbReference type="Proteomes" id="UP000501128">
    <property type="component" value="Chromosome"/>
</dbReference>
<keyword evidence="1" id="KW-0732">Signal</keyword>
<dbReference type="RefSeq" id="WP_169549332.1">
    <property type="nucleotide sequence ID" value="NZ_CP051677.1"/>
</dbReference>
<protein>
    <recommendedName>
        <fullName evidence="4">Outer membrane protein beta-barrel domain-containing protein</fullName>
    </recommendedName>
</protein>
<evidence type="ECO:0000313" key="2">
    <source>
        <dbReference type="EMBL" id="QJD77389.1"/>
    </source>
</evidence>
<gene>
    <name evidence="2" type="ORF">HH216_02360</name>
</gene>
<reference evidence="2 3" key="1">
    <citation type="submission" date="2020-04" db="EMBL/GenBank/DDBJ databases">
        <title>Genome sequencing of novel species.</title>
        <authorList>
            <person name="Heo J."/>
            <person name="Kim S.-J."/>
            <person name="Kim J.-S."/>
            <person name="Hong S.-B."/>
            <person name="Kwon S.-W."/>
        </authorList>
    </citation>
    <scope>NUCLEOTIDE SEQUENCE [LARGE SCALE GENOMIC DNA]</scope>
    <source>
        <strain evidence="2 3">CJU-R4</strain>
    </source>
</reference>
<evidence type="ECO:0000313" key="3">
    <source>
        <dbReference type="Proteomes" id="UP000501128"/>
    </source>
</evidence>
<feature type="chain" id="PRO_5029741923" description="Outer membrane protein beta-barrel domain-containing protein" evidence="1">
    <location>
        <begin position="21"/>
        <end position="193"/>
    </location>
</feature>